<keyword evidence="1" id="KW-1133">Transmembrane helix</keyword>
<gene>
    <name evidence="2" type="ORF">H8K36_09760</name>
</gene>
<proteinExistence type="predicted"/>
<evidence type="ECO:0000313" key="2">
    <source>
        <dbReference type="EMBL" id="MBC3881657.1"/>
    </source>
</evidence>
<comment type="caution">
    <text evidence="2">The sequence shown here is derived from an EMBL/GenBank/DDBJ whole genome shotgun (WGS) entry which is preliminary data.</text>
</comment>
<dbReference type="AlphaFoldDB" id="A0A923KTW6"/>
<keyword evidence="3" id="KW-1185">Reference proteome</keyword>
<keyword evidence="1" id="KW-0812">Transmembrane</keyword>
<reference evidence="2" key="1">
    <citation type="submission" date="2020-08" db="EMBL/GenBank/DDBJ databases">
        <title>Novel species isolated from subtropical streams in China.</title>
        <authorList>
            <person name="Lu H."/>
        </authorList>
    </citation>
    <scope>NUCLEOTIDE SEQUENCE</scope>
    <source>
        <strain evidence="2">LX22W</strain>
    </source>
</reference>
<evidence type="ECO:0000256" key="1">
    <source>
        <dbReference type="SAM" id="Phobius"/>
    </source>
</evidence>
<dbReference type="RefSeq" id="WP_186915851.1">
    <property type="nucleotide sequence ID" value="NZ_JACOFZ010000002.1"/>
</dbReference>
<feature type="transmembrane region" description="Helical" evidence="1">
    <location>
        <begin position="40"/>
        <end position="60"/>
    </location>
</feature>
<dbReference type="EMBL" id="JACOFZ010000002">
    <property type="protein sequence ID" value="MBC3881657.1"/>
    <property type="molecule type" value="Genomic_DNA"/>
</dbReference>
<feature type="transmembrane region" description="Helical" evidence="1">
    <location>
        <begin position="12"/>
        <end position="34"/>
    </location>
</feature>
<sequence>MSWKVLSTIEPIISTSDAYFYLCLSIAFVAFSVLEANFCTLLAGAFFLITGLFFLFVVIFPERSKRGIRILDDAFEYAQTFKVQKVMRFQDISMIEASSFESSETGERDIMLKISTENSMVIVFEKDLRRTGLLERLEVFFPIDQMEMERARGFERKWYDFLAVKYFVVFAL</sequence>
<organism evidence="2 3">
    <name type="scientific">Undibacterium nitidum</name>
    <dbReference type="NCBI Taxonomy" id="2762298"/>
    <lineage>
        <taxon>Bacteria</taxon>
        <taxon>Pseudomonadati</taxon>
        <taxon>Pseudomonadota</taxon>
        <taxon>Betaproteobacteria</taxon>
        <taxon>Burkholderiales</taxon>
        <taxon>Oxalobacteraceae</taxon>
        <taxon>Undibacterium</taxon>
    </lineage>
</organism>
<accession>A0A923KTW6</accession>
<dbReference type="Proteomes" id="UP000627446">
    <property type="component" value="Unassembled WGS sequence"/>
</dbReference>
<name>A0A923KTW6_9BURK</name>
<keyword evidence="1" id="KW-0472">Membrane</keyword>
<evidence type="ECO:0000313" key="3">
    <source>
        <dbReference type="Proteomes" id="UP000627446"/>
    </source>
</evidence>
<protein>
    <submittedName>
        <fullName evidence="2">Uncharacterized protein</fullName>
    </submittedName>
</protein>